<dbReference type="InterPro" id="IPR002508">
    <property type="entry name" value="MurNAc-LAA_cat"/>
</dbReference>
<dbReference type="InterPro" id="IPR021731">
    <property type="entry name" value="AMIN_dom"/>
</dbReference>
<keyword evidence="3 6" id="KW-0378">Hydrolase</keyword>
<evidence type="ECO:0000313" key="6">
    <source>
        <dbReference type="EMBL" id="CAI8818716.1"/>
    </source>
</evidence>
<feature type="compositionally biased region" description="Low complexity" evidence="4">
    <location>
        <begin position="138"/>
        <end position="176"/>
    </location>
</feature>
<dbReference type="GO" id="GO:0008745">
    <property type="term" value="F:N-acetylmuramoyl-L-alanine amidase activity"/>
    <property type="evidence" value="ECO:0007669"/>
    <property type="project" value="UniProtKB-EC"/>
</dbReference>
<dbReference type="CDD" id="cd02696">
    <property type="entry name" value="MurNAc-LAA"/>
    <property type="match status" value="1"/>
</dbReference>
<dbReference type="Proteomes" id="UP001162030">
    <property type="component" value="Chromosome"/>
</dbReference>
<dbReference type="SUPFAM" id="SSF53187">
    <property type="entry name" value="Zn-dependent exopeptidases"/>
    <property type="match status" value="1"/>
</dbReference>
<dbReference type="Pfam" id="PF01520">
    <property type="entry name" value="Amidase_3"/>
    <property type="match status" value="1"/>
</dbReference>
<dbReference type="EMBL" id="OX458333">
    <property type="protein sequence ID" value="CAI8818716.1"/>
    <property type="molecule type" value="Genomic_DNA"/>
</dbReference>
<keyword evidence="7" id="KW-1185">Reference proteome</keyword>
<evidence type="ECO:0000313" key="7">
    <source>
        <dbReference type="Proteomes" id="UP001162030"/>
    </source>
</evidence>
<dbReference type="EC" id="3.5.1.28" evidence="2"/>
<feature type="domain" description="MurNAc-LAA" evidence="5">
    <location>
        <begin position="252"/>
        <end position="406"/>
    </location>
</feature>
<evidence type="ECO:0000256" key="4">
    <source>
        <dbReference type="SAM" id="MobiDB-lite"/>
    </source>
</evidence>
<reference evidence="6 7" key="1">
    <citation type="submission" date="2023-03" db="EMBL/GenBank/DDBJ databases">
        <authorList>
            <person name="Pearce D."/>
        </authorList>
    </citation>
    <scope>NUCLEOTIDE SEQUENCE [LARGE SCALE GENOMIC DNA]</scope>
    <source>
        <strain evidence="6">Msz</strain>
    </source>
</reference>
<sequence length="441" mass="47564">MEKKTLITWLALTFCGYAPLLLGAPVQMNAVKFEAAAQKSRLIFDFSAAPKYRISRTSKPNQLQIDFEKISVFGKLGQPPASHSLIVKLIPIEGKAKDSPRILLDLKRPADYKAYVTPVKGSVRLVLELTPAAAKTGKKAASAVPVNSAKPKGASAPPKAVAKPSSVKSASSAGPARPVRLLKPAPDKVRVVVIDAGHGGKDTGAIGPNGTYEKDVVLAIARKLERLIRAEPGMRAVMVRNGDQFVDLRERAERARKAKADLFISLHADAYVSNDVKGSSVFTLSEHGASSEAARWLADRENAALVGGVQLKGKDKILASVLLDLSQSATLEASNRAAAKILGELKKDFHLHHRDVQKAGFVVLKSPDVPSVLIETAFISNPDEERNLRNPKHQDRLARAIFDGIRSYFAEIRPMVPVDLRVADAQESVAESDGKKPVAKK</sequence>
<proteinExistence type="predicted"/>
<dbReference type="RefSeq" id="WP_051331638.1">
    <property type="nucleotide sequence ID" value="NZ_OX458333.1"/>
</dbReference>
<dbReference type="InterPro" id="IPR050695">
    <property type="entry name" value="N-acetylmuramoyl_amidase_3"/>
</dbReference>
<organism evidence="6 7">
    <name type="scientific">Methylocaldum szegediense</name>
    <dbReference type="NCBI Taxonomy" id="73780"/>
    <lineage>
        <taxon>Bacteria</taxon>
        <taxon>Pseudomonadati</taxon>
        <taxon>Pseudomonadota</taxon>
        <taxon>Gammaproteobacteria</taxon>
        <taxon>Methylococcales</taxon>
        <taxon>Methylococcaceae</taxon>
        <taxon>Methylocaldum</taxon>
    </lineage>
</organism>
<protein>
    <recommendedName>
        <fullName evidence="2">N-acetylmuramoyl-L-alanine amidase</fullName>
        <ecNumber evidence="2">3.5.1.28</ecNumber>
    </recommendedName>
</protein>
<accession>A0ABN8X4L4</accession>
<dbReference type="Pfam" id="PF11741">
    <property type="entry name" value="AMIN"/>
    <property type="match status" value="1"/>
</dbReference>
<evidence type="ECO:0000256" key="3">
    <source>
        <dbReference type="ARBA" id="ARBA00022801"/>
    </source>
</evidence>
<comment type="catalytic activity">
    <reaction evidence="1">
        <text>Hydrolyzes the link between N-acetylmuramoyl residues and L-amino acid residues in certain cell-wall glycopeptides.</text>
        <dbReference type="EC" id="3.5.1.28"/>
    </reaction>
</comment>
<gene>
    <name evidence="6" type="ORF">MSZNOR_1915</name>
</gene>
<evidence type="ECO:0000256" key="1">
    <source>
        <dbReference type="ARBA" id="ARBA00001561"/>
    </source>
</evidence>
<dbReference type="PANTHER" id="PTHR30404">
    <property type="entry name" value="N-ACETYLMURAMOYL-L-ALANINE AMIDASE"/>
    <property type="match status" value="1"/>
</dbReference>
<evidence type="ECO:0000256" key="2">
    <source>
        <dbReference type="ARBA" id="ARBA00011901"/>
    </source>
</evidence>
<feature type="region of interest" description="Disordered" evidence="4">
    <location>
        <begin position="138"/>
        <end position="180"/>
    </location>
</feature>
<dbReference type="PANTHER" id="PTHR30404:SF0">
    <property type="entry name" value="N-ACETYLMURAMOYL-L-ALANINE AMIDASE AMIC"/>
    <property type="match status" value="1"/>
</dbReference>
<dbReference type="Gene3D" id="2.60.40.3500">
    <property type="match status" value="1"/>
</dbReference>
<dbReference type="SMART" id="SM00646">
    <property type="entry name" value="Ami_3"/>
    <property type="match status" value="1"/>
</dbReference>
<dbReference type="Gene3D" id="3.40.630.40">
    <property type="entry name" value="Zn-dependent exopeptidases"/>
    <property type="match status" value="1"/>
</dbReference>
<evidence type="ECO:0000259" key="5">
    <source>
        <dbReference type="SMART" id="SM00646"/>
    </source>
</evidence>
<name>A0ABN8X4L4_9GAMM</name>